<protein>
    <submittedName>
        <fullName evidence="1">Uncharacterized protein</fullName>
    </submittedName>
</protein>
<proteinExistence type="predicted"/>
<dbReference type="EMBL" id="RJJQ01000005">
    <property type="protein sequence ID" value="RNI23276.1"/>
    <property type="molecule type" value="Genomic_DNA"/>
</dbReference>
<name>A0A3M9MCK6_9MICO</name>
<evidence type="ECO:0000313" key="2">
    <source>
        <dbReference type="Proteomes" id="UP000271678"/>
    </source>
</evidence>
<accession>A0A3M9MCK6</accession>
<organism evidence="1 2">
    <name type="scientific">Flexivirga caeni</name>
    <dbReference type="NCBI Taxonomy" id="2294115"/>
    <lineage>
        <taxon>Bacteria</taxon>
        <taxon>Bacillati</taxon>
        <taxon>Actinomycetota</taxon>
        <taxon>Actinomycetes</taxon>
        <taxon>Micrococcales</taxon>
        <taxon>Dermacoccaceae</taxon>
        <taxon>Flexivirga</taxon>
    </lineage>
</organism>
<reference evidence="1 2" key="1">
    <citation type="submission" date="2018-11" db="EMBL/GenBank/DDBJ databases">
        <title>Draft genome of Simplicispira Flexivirga sp. BO-16.</title>
        <authorList>
            <person name="Im W.T."/>
        </authorList>
    </citation>
    <scope>NUCLEOTIDE SEQUENCE [LARGE SCALE GENOMIC DNA]</scope>
    <source>
        <strain evidence="1 2">BO-16</strain>
    </source>
</reference>
<dbReference type="Proteomes" id="UP000271678">
    <property type="component" value="Unassembled WGS sequence"/>
</dbReference>
<dbReference type="AlphaFoldDB" id="A0A3M9MCK6"/>
<dbReference type="RefSeq" id="WP_123270859.1">
    <property type="nucleotide sequence ID" value="NZ_RJJQ01000005.1"/>
</dbReference>
<evidence type="ECO:0000313" key="1">
    <source>
        <dbReference type="EMBL" id="RNI23276.1"/>
    </source>
</evidence>
<comment type="caution">
    <text evidence="1">The sequence shown here is derived from an EMBL/GenBank/DDBJ whole genome shotgun (WGS) entry which is preliminary data.</text>
</comment>
<sequence length="93" mass="9233">MQKLVVGPGSLESAAGLLRSAQADSDTLLARAIVADLADGLAATGSGAAVDLLPHVVALLGEHTTVLCDGLQAAAGAYRRAEWLAQVAVGGAR</sequence>
<keyword evidence="2" id="KW-1185">Reference proteome</keyword>
<gene>
    <name evidence="1" type="ORF">EFY87_07575</name>
</gene>